<dbReference type="AlphaFoldDB" id="A0A1Y2EX89"/>
<dbReference type="GO" id="GO:0043495">
    <property type="term" value="F:protein-membrane adaptor activity"/>
    <property type="evidence" value="ECO:0007669"/>
    <property type="project" value="TreeGrafter"/>
</dbReference>
<organism evidence="6 7">
    <name type="scientific">Neocallimastix californiae</name>
    <dbReference type="NCBI Taxonomy" id="1754190"/>
    <lineage>
        <taxon>Eukaryota</taxon>
        <taxon>Fungi</taxon>
        <taxon>Fungi incertae sedis</taxon>
        <taxon>Chytridiomycota</taxon>
        <taxon>Chytridiomycota incertae sedis</taxon>
        <taxon>Neocallimastigomycetes</taxon>
        <taxon>Neocallimastigales</taxon>
        <taxon>Neocallimastigaceae</taxon>
        <taxon>Neocallimastix</taxon>
    </lineage>
</organism>
<dbReference type="PANTHER" id="PTHR12911">
    <property type="entry name" value="SAD1/UNC-84-LIKE PROTEIN-RELATED"/>
    <property type="match status" value="1"/>
</dbReference>
<gene>
    <name evidence="6" type="ORF">LY90DRAFT_400730</name>
</gene>
<evidence type="ECO:0000256" key="2">
    <source>
        <dbReference type="ARBA" id="ARBA00022692"/>
    </source>
</evidence>
<dbReference type="Gene3D" id="2.60.120.260">
    <property type="entry name" value="Galactose-binding domain-like"/>
    <property type="match status" value="1"/>
</dbReference>
<dbReference type="EMBL" id="MCOG01000023">
    <property type="protein sequence ID" value="ORY76188.1"/>
    <property type="molecule type" value="Genomic_DNA"/>
</dbReference>
<dbReference type="InterPro" id="IPR012919">
    <property type="entry name" value="SUN_dom"/>
</dbReference>
<dbReference type="PANTHER" id="PTHR12911:SF8">
    <property type="entry name" value="KLAROID PROTEIN-RELATED"/>
    <property type="match status" value="1"/>
</dbReference>
<evidence type="ECO:0000256" key="3">
    <source>
        <dbReference type="ARBA" id="ARBA00022989"/>
    </source>
</evidence>
<comment type="subcellular location">
    <subcellularLocation>
        <location evidence="1">Membrane</location>
    </subcellularLocation>
</comment>
<evidence type="ECO:0000313" key="6">
    <source>
        <dbReference type="EMBL" id="ORY76188.1"/>
    </source>
</evidence>
<keyword evidence="3" id="KW-1133">Transmembrane helix</keyword>
<dbReference type="PROSITE" id="PS51469">
    <property type="entry name" value="SUN"/>
    <property type="match status" value="1"/>
</dbReference>
<protein>
    <recommendedName>
        <fullName evidence="5">SUN domain-containing protein</fullName>
    </recommendedName>
</protein>
<dbReference type="Proteomes" id="UP000193920">
    <property type="component" value="Unassembled WGS sequence"/>
</dbReference>
<dbReference type="InterPro" id="IPR045119">
    <property type="entry name" value="SUN1-5"/>
</dbReference>
<dbReference type="Pfam" id="PF07738">
    <property type="entry name" value="Sad1_UNC"/>
    <property type="match status" value="1"/>
</dbReference>
<feature type="domain" description="SUN" evidence="5">
    <location>
        <begin position="22"/>
        <end position="182"/>
    </location>
</feature>
<dbReference type="OrthoDB" id="342281at2759"/>
<evidence type="ECO:0000259" key="5">
    <source>
        <dbReference type="PROSITE" id="PS51469"/>
    </source>
</evidence>
<keyword evidence="4" id="KW-0472">Membrane</keyword>
<comment type="caution">
    <text evidence="6">The sequence shown here is derived from an EMBL/GenBank/DDBJ whole genome shotgun (WGS) entry which is preliminary data.</text>
</comment>
<dbReference type="STRING" id="1754190.A0A1Y2EX89"/>
<sequence>MTEKAYQQDAVGLPDYALESSGARVISKLTTDTYKLQPDGIVGKISNILGIAIKPGRPPTEAIQPSIHPGECWAMKGTQGVLTLKLAKNVIPTQITVEHLAKEISFSVSSAPRKRELFGQEKPFTTLLGKIEFDPSKKSLQTFDLPSHLDKPIQYLQFQFLENWGNSDYTCIYRIRVHGSNSS</sequence>
<accession>A0A1Y2EX89</accession>
<evidence type="ECO:0000256" key="1">
    <source>
        <dbReference type="ARBA" id="ARBA00004370"/>
    </source>
</evidence>
<reference evidence="6 7" key="1">
    <citation type="submission" date="2016-08" db="EMBL/GenBank/DDBJ databases">
        <title>A Parts List for Fungal Cellulosomes Revealed by Comparative Genomics.</title>
        <authorList>
            <consortium name="DOE Joint Genome Institute"/>
            <person name="Haitjema C.H."/>
            <person name="Gilmore S.P."/>
            <person name="Henske J.K."/>
            <person name="Solomon K.V."/>
            <person name="De Groot R."/>
            <person name="Kuo A."/>
            <person name="Mondo S.J."/>
            <person name="Salamov A.A."/>
            <person name="Labutti K."/>
            <person name="Zhao Z."/>
            <person name="Chiniquy J."/>
            <person name="Barry K."/>
            <person name="Brewer H.M."/>
            <person name="Purvine S.O."/>
            <person name="Wright A.T."/>
            <person name="Boxma B."/>
            <person name="Van Alen T."/>
            <person name="Hackstein J.H."/>
            <person name="Baker S.E."/>
            <person name="Grigoriev I.V."/>
            <person name="O'Malley M.A."/>
        </authorList>
    </citation>
    <scope>NUCLEOTIDE SEQUENCE [LARGE SCALE GENOMIC DNA]</scope>
    <source>
        <strain evidence="6 7">G1</strain>
    </source>
</reference>
<proteinExistence type="predicted"/>
<keyword evidence="7" id="KW-1185">Reference proteome</keyword>
<name>A0A1Y2EX89_9FUNG</name>
<dbReference type="GO" id="GO:0034993">
    <property type="term" value="C:meiotic nuclear membrane microtubule tethering complex"/>
    <property type="evidence" value="ECO:0007669"/>
    <property type="project" value="TreeGrafter"/>
</dbReference>
<keyword evidence="2" id="KW-0812">Transmembrane</keyword>
<evidence type="ECO:0000256" key="4">
    <source>
        <dbReference type="ARBA" id="ARBA00023136"/>
    </source>
</evidence>
<evidence type="ECO:0000313" key="7">
    <source>
        <dbReference type="Proteomes" id="UP000193920"/>
    </source>
</evidence>